<dbReference type="OrthoDB" id="9761532at2"/>
<dbReference type="Gene3D" id="3.30.70.360">
    <property type="match status" value="1"/>
</dbReference>
<gene>
    <name evidence="5" type="ORF">SAMN02745753_04329</name>
</gene>
<keyword evidence="6" id="KW-1185">Reference proteome</keyword>
<evidence type="ECO:0000256" key="2">
    <source>
        <dbReference type="ARBA" id="ARBA00022723"/>
    </source>
</evidence>
<evidence type="ECO:0000259" key="4">
    <source>
        <dbReference type="Pfam" id="PF07687"/>
    </source>
</evidence>
<dbReference type="Proteomes" id="UP000184517">
    <property type="component" value="Unassembled WGS sequence"/>
</dbReference>
<dbReference type="GO" id="GO:0006508">
    <property type="term" value="P:proteolysis"/>
    <property type="evidence" value="ECO:0007669"/>
    <property type="project" value="UniProtKB-KW"/>
</dbReference>
<evidence type="ECO:0000256" key="1">
    <source>
        <dbReference type="ARBA" id="ARBA00022670"/>
    </source>
</evidence>
<dbReference type="Pfam" id="PF01546">
    <property type="entry name" value="Peptidase_M20"/>
    <property type="match status" value="1"/>
</dbReference>
<dbReference type="RefSeq" id="WP_072841996.1">
    <property type="nucleotide sequence ID" value="NZ_FQVF01000027.1"/>
</dbReference>
<evidence type="ECO:0000313" key="6">
    <source>
        <dbReference type="Proteomes" id="UP000184517"/>
    </source>
</evidence>
<keyword evidence="2" id="KW-0479">Metal-binding</keyword>
<dbReference type="Gene3D" id="3.40.630.10">
    <property type="entry name" value="Zn peptidases"/>
    <property type="match status" value="1"/>
</dbReference>
<dbReference type="NCBIfam" id="NF005478">
    <property type="entry name" value="PRK07079.1"/>
    <property type="match status" value="1"/>
</dbReference>
<dbReference type="Pfam" id="PF07687">
    <property type="entry name" value="M20_dimer"/>
    <property type="match status" value="1"/>
</dbReference>
<dbReference type="InterPro" id="IPR002933">
    <property type="entry name" value="Peptidase_M20"/>
</dbReference>
<dbReference type="InterPro" id="IPR011650">
    <property type="entry name" value="Peptidase_M20_dimer"/>
</dbReference>
<proteinExistence type="predicted"/>
<evidence type="ECO:0000313" key="5">
    <source>
        <dbReference type="EMBL" id="SHG68486.1"/>
    </source>
</evidence>
<dbReference type="PANTHER" id="PTHR43270:SF12">
    <property type="entry name" value="SUCCINYL-DIAMINOPIMELATE DESUCCINYLASE"/>
    <property type="match status" value="1"/>
</dbReference>
<evidence type="ECO:0000256" key="3">
    <source>
        <dbReference type="ARBA" id="ARBA00022801"/>
    </source>
</evidence>
<keyword evidence="1" id="KW-0645">Protease</keyword>
<dbReference type="InterPro" id="IPR051458">
    <property type="entry name" value="Cyt/Met_Dipeptidase"/>
</dbReference>
<keyword evidence="3" id="KW-0378">Hydrolase</keyword>
<organism evidence="5 6">
    <name type="scientific">Marinomonas polaris DSM 16579</name>
    <dbReference type="NCBI Taxonomy" id="1122206"/>
    <lineage>
        <taxon>Bacteria</taxon>
        <taxon>Pseudomonadati</taxon>
        <taxon>Pseudomonadota</taxon>
        <taxon>Gammaproteobacteria</taxon>
        <taxon>Oceanospirillales</taxon>
        <taxon>Oceanospirillaceae</taxon>
        <taxon>Marinomonas</taxon>
    </lineage>
</organism>
<dbReference type="GO" id="GO:0046872">
    <property type="term" value="F:metal ion binding"/>
    <property type="evidence" value="ECO:0007669"/>
    <property type="project" value="UniProtKB-KW"/>
</dbReference>
<feature type="domain" description="Peptidase M20 dimerisation" evidence="4">
    <location>
        <begin position="210"/>
        <end position="362"/>
    </location>
</feature>
<accession>A0A1M5LU00</accession>
<sequence>MSQATSQSGRQAALQQAVSTIKNGQFIETLTRRVAFASESQNPSASDELMKYLTDEIQPTLVKLGFECEIFANPMASCPPLLIAKRIEDESLPTLLTYGHGDVTNGQAELWQEGTHPWELSQIGEKIFGRGTADNKGQHTINLLALESVLNAREGKLGYNVKILFEMSEEVGSKGLELFCHEQKESLKADLFLASDGPRLNAQTPTIFLGSRGVCQFRLRCETGNGVRHSGNWGGVITNPVTRLQHALSSLTTADGRITAECLRAPLPSGLTAEMMRELTVGGYAGDPTLNDQWGEKELTAGERLFGCNTLEVIALGAGDIQKPIGAIPDVAEAVCHLRIVPGTDWHNLVANLSAFLEEKGLGDVKVIFEGGYSATRLDPTHPWVGFVKRSMETSLEQTVTVLPNLGGTIPNHCFADVLALPTVWMPHSYPSCKQHAPDEHLLESVVEQGLLAAAGLLWDLGEHWPE</sequence>
<reference evidence="6" key="1">
    <citation type="submission" date="2016-11" db="EMBL/GenBank/DDBJ databases">
        <authorList>
            <person name="Varghese N."/>
            <person name="Submissions S."/>
        </authorList>
    </citation>
    <scope>NUCLEOTIDE SEQUENCE [LARGE SCALE GENOMIC DNA]</scope>
    <source>
        <strain evidence="6">DSM 16579</strain>
    </source>
</reference>
<dbReference type="STRING" id="1122206.SAMN02745753_04329"/>
<dbReference type="AlphaFoldDB" id="A0A1M5LU00"/>
<protein>
    <submittedName>
        <fullName evidence="5">Acetylornithine deacetylase/Succinyl-diaminopimelate desuccinylase</fullName>
    </submittedName>
</protein>
<name>A0A1M5LU00_9GAMM</name>
<dbReference type="GO" id="GO:0008233">
    <property type="term" value="F:peptidase activity"/>
    <property type="evidence" value="ECO:0007669"/>
    <property type="project" value="UniProtKB-KW"/>
</dbReference>
<dbReference type="SUPFAM" id="SSF53187">
    <property type="entry name" value="Zn-dependent exopeptidases"/>
    <property type="match status" value="1"/>
</dbReference>
<dbReference type="EMBL" id="FQVF01000027">
    <property type="protein sequence ID" value="SHG68486.1"/>
    <property type="molecule type" value="Genomic_DNA"/>
</dbReference>
<dbReference type="PANTHER" id="PTHR43270">
    <property type="entry name" value="BETA-ALA-HIS DIPEPTIDASE"/>
    <property type="match status" value="1"/>
</dbReference>